<evidence type="ECO:0000313" key="3">
    <source>
        <dbReference type="Proteomes" id="UP000536604"/>
    </source>
</evidence>
<accession>A0A841IKY5</accession>
<protein>
    <submittedName>
        <fullName evidence="2">Uncharacterized protein</fullName>
    </submittedName>
</protein>
<feature type="region of interest" description="Disordered" evidence="1">
    <location>
        <begin position="1"/>
        <end position="31"/>
    </location>
</feature>
<sequence>MREHLYTPGELLRADQLLPEPERLSPLSKGD</sequence>
<dbReference type="Proteomes" id="UP000536604">
    <property type="component" value="Unassembled WGS sequence"/>
</dbReference>
<evidence type="ECO:0000256" key="1">
    <source>
        <dbReference type="SAM" id="MobiDB-lite"/>
    </source>
</evidence>
<organism evidence="2 3">
    <name type="scientific">Nocardiopsis algeriensis</name>
    <dbReference type="NCBI Taxonomy" id="1478215"/>
    <lineage>
        <taxon>Bacteria</taxon>
        <taxon>Bacillati</taxon>
        <taxon>Actinomycetota</taxon>
        <taxon>Actinomycetes</taxon>
        <taxon>Streptosporangiales</taxon>
        <taxon>Nocardiopsidaceae</taxon>
        <taxon>Nocardiopsis</taxon>
    </lineage>
</organism>
<comment type="caution">
    <text evidence="2">The sequence shown here is derived from an EMBL/GenBank/DDBJ whole genome shotgun (WGS) entry which is preliminary data.</text>
</comment>
<dbReference type="AlphaFoldDB" id="A0A841IKY5"/>
<reference evidence="2 3" key="1">
    <citation type="submission" date="2020-08" db="EMBL/GenBank/DDBJ databases">
        <title>Genomic Encyclopedia of Type Strains, Phase III (KMG-III): the genomes of soil and plant-associated and newly described type strains.</title>
        <authorList>
            <person name="Whitman W."/>
        </authorList>
    </citation>
    <scope>NUCLEOTIDE SEQUENCE [LARGE SCALE GENOMIC DNA]</scope>
    <source>
        <strain evidence="2 3">CECT 8712</strain>
    </source>
</reference>
<gene>
    <name evidence="2" type="ORF">FHS13_001388</name>
</gene>
<name>A0A841IKY5_9ACTN</name>
<evidence type="ECO:0000313" key="2">
    <source>
        <dbReference type="EMBL" id="MBB6119439.1"/>
    </source>
</evidence>
<keyword evidence="3" id="KW-1185">Reference proteome</keyword>
<dbReference type="EMBL" id="JACHJO010000004">
    <property type="protein sequence ID" value="MBB6119439.1"/>
    <property type="molecule type" value="Genomic_DNA"/>
</dbReference>
<proteinExistence type="predicted"/>